<feature type="transmembrane region" description="Helical" evidence="6">
    <location>
        <begin position="5"/>
        <end position="26"/>
    </location>
</feature>
<feature type="domain" description="EamA" evidence="7">
    <location>
        <begin position="145"/>
        <end position="288"/>
    </location>
</feature>
<dbReference type="Pfam" id="PF00892">
    <property type="entry name" value="EamA"/>
    <property type="match status" value="2"/>
</dbReference>
<keyword evidence="2" id="KW-1003">Cell membrane</keyword>
<gene>
    <name evidence="8" type="ORF">ERS672216_00241</name>
</gene>
<keyword evidence="9" id="KW-1185">Reference proteome</keyword>
<feature type="transmembrane region" description="Helical" evidence="6">
    <location>
        <begin position="90"/>
        <end position="112"/>
    </location>
</feature>
<dbReference type="InterPro" id="IPR037185">
    <property type="entry name" value="EmrE-like"/>
</dbReference>
<proteinExistence type="predicted"/>
<evidence type="ECO:0000313" key="9">
    <source>
        <dbReference type="Proteomes" id="UP000069632"/>
    </source>
</evidence>
<dbReference type="EMBL" id="FIZP01000001">
    <property type="protein sequence ID" value="CZE46189.1"/>
    <property type="molecule type" value="Genomic_DNA"/>
</dbReference>
<feature type="domain" description="EamA" evidence="7">
    <location>
        <begin position="6"/>
        <end position="136"/>
    </location>
</feature>
<feature type="transmembrane region" description="Helical" evidence="6">
    <location>
        <begin position="141"/>
        <end position="161"/>
    </location>
</feature>
<organism evidence="8 9">
    <name type="scientific">Campylobacter geochelonis</name>
    <dbReference type="NCBI Taxonomy" id="1780362"/>
    <lineage>
        <taxon>Bacteria</taxon>
        <taxon>Pseudomonadati</taxon>
        <taxon>Campylobacterota</taxon>
        <taxon>Epsilonproteobacteria</taxon>
        <taxon>Campylobacterales</taxon>
        <taxon>Campylobacteraceae</taxon>
        <taxon>Campylobacter</taxon>
    </lineage>
</organism>
<dbReference type="PANTHER" id="PTHR42920">
    <property type="entry name" value="OS03G0707200 PROTEIN-RELATED"/>
    <property type="match status" value="1"/>
</dbReference>
<name>A0A128EB77_9BACT</name>
<dbReference type="Proteomes" id="UP000069632">
    <property type="component" value="Unassembled WGS sequence"/>
</dbReference>
<evidence type="ECO:0000256" key="4">
    <source>
        <dbReference type="ARBA" id="ARBA00022989"/>
    </source>
</evidence>
<evidence type="ECO:0000256" key="6">
    <source>
        <dbReference type="SAM" id="Phobius"/>
    </source>
</evidence>
<evidence type="ECO:0000259" key="7">
    <source>
        <dbReference type="Pfam" id="PF00892"/>
    </source>
</evidence>
<evidence type="ECO:0000256" key="3">
    <source>
        <dbReference type="ARBA" id="ARBA00022692"/>
    </source>
</evidence>
<feature type="transmembrane region" description="Helical" evidence="6">
    <location>
        <begin position="273"/>
        <end position="296"/>
    </location>
</feature>
<reference evidence="8 9" key="1">
    <citation type="submission" date="2016-02" db="EMBL/GenBank/DDBJ databases">
        <authorList>
            <consortium name="Pathogen Informatics"/>
        </authorList>
    </citation>
    <scope>NUCLEOTIDE SEQUENCE [LARGE SCALE GENOMIC DNA]</scope>
    <source>
        <strain evidence="8 9">RC20</strain>
    </source>
</reference>
<sequence length="303" mass="32717">MSKSFIADIALIVVAISWGVTFLPVQSAVNEINVFSFLFFRFALASVVMYFIALKFGLKFDKNSFKFGVLLGIFLFAGFGFQTYALKFTLSSTVAFITGLNVVMVPFLMFAFLGMRVRFTTFMGAILALVGLYFLSGASDVGLNLGEILTVICALSYALHIAFTGKFVHLCNLYAMVVVQFATVGILSLISAILFGEKSPNSLNLFGGIEIWFDSELLFAVVLTALLATVFAFFVQTLAQQHTTPAKTALIFTLEPVSAGVIGYFVGGEILSLVQICGAGLILLGIVISEVGGIWLEKRSNGV</sequence>
<accession>A0A128EB77</accession>
<dbReference type="OrthoDB" id="9804865at2"/>
<dbReference type="RefSeq" id="WP_075539904.1">
    <property type="nucleotide sequence ID" value="NZ_CP053844.1"/>
</dbReference>
<comment type="subcellular location">
    <subcellularLocation>
        <location evidence="1">Cell membrane</location>
        <topology evidence="1">Multi-pass membrane protein</topology>
    </subcellularLocation>
</comment>
<feature type="transmembrane region" description="Helical" evidence="6">
    <location>
        <begin position="32"/>
        <end position="53"/>
    </location>
</feature>
<feature type="transmembrane region" description="Helical" evidence="6">
    <location>
        <begin position="216"/>
        <end position="236"/>
    </location>
</feature>
<dbReference type="AlphaFoldDB" id="A0A128EB77"/>
<keyword evidence="3 6" id="KW-0812">Transmembrane</keyword>
<evidence type="ECO:0000256" key="5">
    <source>
        <dbReference type="ARBA" id="ARBA00023136"/>
    </source>
</evidence>
<evidence type="ECO:0000256" key="1">
    <source>
        <dbReference type="ARBA" id="ARBA00004651"/>
    </source>
</evidence>
<keyword evidence="5 6" id="KW-0472">Membrane</keyword>
<evidence type="ECO:0000256" key="2">
    <source>
        <dbReference type="ARBA" id="ARBA00022475"/>
    </source>
</evidence>
<dbReference type="InterPro" id="IPR000620">
    <property type="entry name" value="EamA_dom"/>
</dbReference>
<dbReference type="GO" id="GO:0005886">
    <property type="term" value="C:plasma membrane"/>
    <property type="evidence" value="ECO:0007669"/>
    <property type="project" value="UniProtKB-SubCell"/>
</dbReference>
<protein>
    <submittedName>
        <fullName evidence="8">Permeases of the drug/metabolite transporter</fullName>
    </submittedName>
</protein>
<evidence type="ECO:0000313" key="8">
    <source>
        <dbReference type="EMBL" id="CZE46189.1"/>
    </source>
</evidence>
<dbReference type="SUPFAM" id="SSF103481">
    <property type="entry name" value="Multidrug resistance efflux transporter EmrE"/>
    <property type="match status" value="2"/>
</dbReference>
<dbReference type="PANTHER" id="PTHR42920:SF5">
    <property type="entry name" value="EAMA DOMAIN-CONTAINING PROTEIN"/>
    <property type="match status" value="1"/>
</dbReference>
<keyword evidence="4 6" id="KW-1133">Transmembrane helix</keyword>
<dbReference type="InterPro" id="IPR051258">
    <property type="entry name" value="Diverse_Substrate_Transporter"/>
</dbReference>
<feature type="transmembrane region" description="Helical" evidence="6">
    <location>
        <begin position="248"/>
        <end position="267"/>
    </location>
</feature>
<feature type="transmembrane region" description="Helical" evidence="6">
    <location>
        <begin position="65"/>
        <end position="84"/>
    </location>
</feature>
<feature type="transmembrane region" description="Helical" evidence="6">
    <location>
        <begin position="119"/>
        <end position="135"/>
    </location>
</feature>
<feature type="transmembrane region" description="Helical" evidence="6">
    <location>
        <begin position="173"/>
        <end position="196"/>
    </location>
</feature>